<organism evidence="1 2">
    <name type="scientific">Oleiphilus messinensis</name>
    <dbReference type="NCBI Taxonomy" id="141451"/>
    <lineage>
        <taxon>Bacteria</taxon>
        <taxon>Pseudomonadati</taxon>
        <taxon>Pseudomonadota</taxon>
        <taxon>Gammaproteobacteria</taxon>
        <taxon>Oceanospirillales</taxon>
        <taxon>Oleiphilaceae</taxon>
        <taxon>Oleiphilus</taxon>
    </lineage>
</organism>
<dbReference type="SUPFAM" id="SSF55469">
    <property type="entry name" value="FMN-dependent nitroreductase-like"/>
    <property type="match status" value="1"/>
</dbReference>
<dbReference type="OrthoDB" id="272552at2"/>
<dbReference type="EMBL" id="CP021425">
    <property type="protein sequence ID" value="ARU56202.1"/>
    <property type="molecule type" value="Genomic_DNA"/>
</dbReference>
<sequence length="359" mass="38764">MVEKQLVDVILEAGILAPSADNSSPFLFDYVKDASRVSIFRDPERSGGFSDGKGYLVYTAIGAAIENMSRQAESMGVRLEISLFPKGEGKADSVAEILFVSPGDDEGSVVAPGGAASVKLLDSLKKRCTDRRFPYGKMPASFDLTRVQSAVDKTGCGFRYFGPNQSSEKNQMVRFVQSAEALRFTDPGIHAELFSSLSFSKESEEGIPLPALYLDPMGKLLIYAIRSWSFLNGMNRVGLNKALAFFGAGLPLRLSPAVGVITAPSLSPRDLVAAGRALQSAWLELNAQGVSVHPYASIGVMSGDFFQLPGRFGALQSKFKDAALSFFAQDRPIILFRLGDKKGDPVKSGRRKLSSFFSS</sequence>
<dbReference type="InterPro" id="IPR000415">
    <property type="entry name" value="Nitroreductase-like"/>
</dbReference>
<reference evidence="1 2" key="1">
    <citation type="submission" date="2017-05" db="EMBL/GenBank/DDBJ databases">
        <title>Genomic insights into alkan degradation activity of Oleiphilus messinensis.</title>
        <authorList>
            <person name="Kozyavkin S.A."/>
            <person name="Slesarev A.I."/>
            <person name="Golyshin P.N."/>
            <person name="Korzhenkov A."/>
            <person name="Golyshina O.N."/>
            <person name="Toshchakov S.V."/>
        </authorList>
    </citation>
    <scope>NUCLEOTIDE SEQUENCE [LARGE SCALE GENOMIC DNA]</scope>
    <source>
        <strain evidence="1 2">ME102</strain>
    </source>
</reference>
<accession>A0A1Y0I6T0</accession>
<dbReference type="Proteomes" id="UP000196027">
    <property type="component" value="Chromosome"/>
</dbReference>
<dbReference type="GO" id="GO:0016491">
    <property type="term" value="F:oxidoreductase activity"/>
    <property type="evidence" value="ECO:0007669"/>
    <property type="project" value="InterPro"/>
</dbReference>
<dbReference type="Gene3D" id="3.40.109.10">
    <property type="entry name" value="NADH Oxidase"/>
    <property type="match status" value="1"/>
</dbReference>
<dbReference type="RefSeq" id="WP_087461223.1">
    <property type="nucleotide sequence ID" value="NZ_CP021425.1"/>
</dbReference>
<evidence type="ECO:0000313" key="1">
    <source>
        <dbReference type="EMBL" id="ARU56202.1"/>
    </source>
</evidence>
<proteinExistence type="predicted"/>
<evidence type="ECO:0000313" key="2">
    <source>
        <dbReference type="Proteomes" id="UP000196027"/>
    </source>
</evidence>
<protein>
    <submittedName>
        <fullName evidence="1">UBA/THIF-type NAD/FAD binding protein</fullName>
    </submittedName>
</protein>
<gene>
    <name evidence="1" type="ORF">OLMES_2129</name>
</gene>
<name>A0A1Y0I6T0_9GAMM</name>
<keyword evidence="2" id="KW-1185">Reference proteome</keyword>
<dbReference type="AlphaFoldDB" id="A0A1Y0I6T0"/>
<dbReference type="KEGG" id="ome:OLMES_2129"/>